<gene>
    <name evidence="3" type="ORF">GMD78_04535</name>
</gene>
<evidence type="ECO:0000259" key="1">
    <source>
        <dbReference type="Pfam" id="PF00144"/>
    </source>
</evidence>
<dbReference type="AlphaFoldDB" id="A0A6N8FHY5"/>
<dbReference type="InterPro" id="IPR012338">
    <property type="entry name" value="Beta-lactam/transpept-like"/>
</dbReference>
<feature type="domain" description="Peptidase S12 Pab87-related C-terminal" evidence="2">
    <location>
        <begin position="393"/>
        <end position="465"/>
    </location>
</feature>
<organism evidence="3 4">
    <name type="scientific">Ornithinibacillus caprae</name>
    <dbReference type="NCBI Taxonomy" id="2678566"/>
    <lineage>
        <taxon>Bacteria</taxon>
        <taxon>Bacillati</taxon>
        <taxon>Bacillota</taxon>
        <taxon>Bacilli</taxon>
        <taxon>Bacillales</taxon>
        <taxon>Bacillaceae</taxon>
        <taxon>Ornithinibacillus</taxon>
    </lineage>
</organism>
<proteinExistence type="predicted"/>
<dbReference type="Pfam" id="PF00144">
    <property type="entry name" value="Beta-lactamase"/>
    <property type="match status" value="1"/>
</dbReference>
<dbReference type="Gene3D" id="3.40.710.10">
    <property type="entry name" value="DD-peptidase/beta-lactamase superfamily"/>
    <property type="match status" value="1"/>
</dbReference>
<dbReference type="PANTHER" id="PTHR46825">
    <property type="entry name" value="D-ALANYL-D-ALANINE-CARBOXYPEPTIDASE/ENDOPEPTIDASE AMPH"/>
    <property type="match status" value="1"/>
</dbReference>
<reference evidence="3 4" key="1">
    <citation type="submission" date="2019-11" db="EMBL/GenBank/DDBJ databases">
        <authorList>
            <person name="Li X."/>
        </authorList>
    </citation>
    <scope>NUCLEOTIDE SEQUENCE [LARGE SCALE GENOMIC DNA]</scope>
    <source>
        <strain evidence="3 4">L9</strain>
    </source>
</reference>
<protein>
    <submittedName>
        <fullName evidence="3">Serine hydrolase</fullName>
    </submittedName>
</protein>
<feature type="domain" description="Beta-lactamase-related" evidence="1">
    <location>
        <begin position="11"/>
        <end position="359"/>
    </location>
</feature>
<dbReference type="InterPro" id="IPR021860">
    <property type="entry name" value="Peptidase_S12_Pab87-rel_C"/>
</dbReference>
<dbReference type="InterPro" id="IPR001466">
    <property type="entry name" value="Beta-lactam-related"/>
</dbReference>
<keyword evidence="4" id="KW-1185">Reference proteome</keyword>
<dbReference type="SUPFAM" id="SSF56601">
    <property type="entry name" value="beta-lactamase/transpeptidase-like"/>
    <property type="match status" value="1"/>
</dbReference>
<dbReference type="RefSeq" id="WP_155667532.1">
    <property type="nucleotide sequence ID" value="NZ_WOCA01000002.1"/>
</dbReference>
<accession>A0A6N8FHY5</accession>
<dbReference type="Pfam" id="PF11954">
    <property type="entry name" value="DUF3471"/>
    <property type="match status" value="1"/>
</dbReference>
<keyword evidence="3" id="KW-0378">Hydrolase</keyword>
<evidence type="ECO:0000313" key="4">
    <source>
        <dbReference type="Proteomes" id="UP000469125"/>
    </source>
</evidence>
<evidence type="ECO:0000259" key="2">
    <source>
        <dbReference type="Pfam" id="PF11954"/>
    </source>
</evidence>
<evidence type="ECO:0000313" key="3">
    <source>
        <dbReference type="EMBL" id="MUK87667.1"/>
    </source>
</evidence>
<dbReference type="PANTHER" id="PTHR46825:SF9">
    <property type="entry name" value="BETA-LACTAMASE-RELATED DOMAIN-CONTAINING PROTEIN"/>
    <property type="match status" value="1"/>
</dbReference>
<dbReference type="Proteomes" id="UP000469125">
    <property type="component" value="Unassembled WGS sequence"/>
</dbReference>
<dbReference type="GO" id="GO:0016787">
    <property type="term" value="F:hydrolase activity"/>
    <property type="evidence" value="ECO:0007669"/>
    <property type="project" value="UniProtKB-KW"/>
</dbReference>
<sequence length="474" mass="52816">MTNKVFMGSFEEYARKLIRDYQIPGVSIGLNQGGKSVYYQGLGYRDIDNSLPVTGDTVFGIASITKSFTGVAIMKLQEAGKLSVHDEVVDHLPEFKTTDPERTAQMTIHHFLTNSSGLPPLPSLIYANKRSMDKDPSKDDYPGLTISENVSQGPIDTYEELMNFIGKLDFELLGSPGQHFSYSNDAFALLGAIIERASGQSYESFVKDNILVPAGMRNTTFDLNDLNEHDDITMLYASKEMDGKTNVYSAPVWWDAPAMRPAGYLKSTVHDMLKYTEIYRNKGVVNGVRIISEKSVKQMIYPYIEAEPGKYYGYGLMITPDYYGNTLIEHGGNLKAIASFMCIIPEKGVTGVVLTNLAGVPATSLLMGALNDFQSREVTASHKNLEEVDISLEQLQKYVGTYTSNEGMQVTIGVKDGKLTCFTQGSYHSIRCVGEDIFVVQLKDQEETIRFITDHNGKVDRIGYHFRQFPKSQE</sequence>
<name>A0A6N8FHY5_9BACI</name>
<comment type="caution">
    <text evidence="3">The sequence shown here is derived from an EMBL/GenBank/DDBJ whole genome shotgun (WGS) entry which is preliminary data.</text>
</comment>
<dbReference type="InterPro" id="IPR050491">
    <property type="entry name" value="AmpC-like"/>
</dbReference>
<dbReference type="EMBL" id="WOCA01000002">
    <property type="protein sequence ID" value="MUK87667.1"/>
    <property type="molecule type" value="Genomic_DNA"/>
</dbReference>